<keyword evidence="4" id="KW-0812">Transmembrane</keyword>
<evidence type="ECO:0000313" key="8">
    <source>
        <dbReference type="Proteomes" id="UP000561726"/>
    </source>
</evidence>
<evidence type="ECO:0000256" key="2">
    <source>
        <dbReference type="ARBA" id="ARBA00022729"/>
    </source>
</evidence>
<dbReference type="Proteomes" id="UP000561726">
    <property type="component" value="Unassembled WGS sequence"/>
</dbReference>
<keyword evidence="2" id="KW-0732">Signal</keyword>
<protein>
    <submittedName>
        <fullName evidence="7">Pimeloyl-ACP methyl ester carboxylesterase</fullName>
    </submittedName>
</protein>
<evidence type="ECO:0000256" key="1">
    <source>
        <dbReference type="ARBA" id="ARBA00010088"/>
    </source>
</evidence>
<dbReference type="EMBL" id="JACHBQ010000001">
    <property type="protein sequence ID" value="MBB5640546.1"/>
    <property type="molecule type" value="Genomic_DNA"/>
</dbReference>
<dbReference type="PANTHER" id="PTHR43248:SF29">
    <property type="entry name" value="TRIPEPTIDYL AMINOPEPTIDASE"/>
    <property type="match status" value="1"/>
</dbReference>
<dbReference type="Pfam" id="PF08386">
    <property type="entry name" value="Abhydrolase_4"/>
    <property type="match status" value="1"/>
</dbReference>
<dbReference type="InterPro" id="IPR000073">
    <property type="entry name" value="AB_hydrolase_1"/>
</dbReference>
<feature type="domain" description="AB hydrolase-1" evidence="5">
    <location>
        <begin position="125"/>
        <end position="313"/>
    </location>
</feature>
<keyword evidence="4" id="KW-0472">Membrane</keyword>
<organism evidence="7 8">
    <name type="scientific">Cryobacterium roopkundense</name>
    <dbReference type="NCBI Taxonomy" id="1001240"/>
    <lineage>
        <taxon>Bacteria</taxon>
        <taxon>Bacillati</taxon>
        <taxon>Actinomycetota</taxon>
        <taxon>Actinomycetes</taxon>
        <taxon>Micrococcales</taxon>
        <taxon>Microbacteriaceae</taxon>
        <taxon>Cryobacterium</taxon>
    </lineage>
</organism>
<proteinExistence type="inferred from homology"/>
<dbReference type="OrthoDB" id="4447445at2"/>
<keyword evidence="4" id="KW-1133">Transmembrane helix</keyword>
<feature type="transmembrane region" description="Helical" evidence="4">
    <location>
        <begin position="21"/>
        <end position="39"/>
    </location>
</feature>
<name>A0A7W8ZUN9_9MICO</name>
<dbReference type="SUPFAM" id="SSF53474">
    <property type="entry name" value="alpha/beta-Hydrolases"/>
    <property type="match status" value="1"/>
</dbReference>
<evidence type="ECO:0000259" key="6">
    <source>
        <dbReference type="Pfam" id="PF08386"/>
    </source>
</evidence>
<dbReference type="InterPro" id="IPR013595">
    <property type="entry name" value="Pept_S33_TAP-like_C"/>
</dbReference>
<dbReference type="RefSeq" id="WP_052542170.1">
    <property type="nucleotide sequence ID" value="NZ_JACHBQ010000001.1"/>
</dbReference>
<evidence type="ECO:0000256" key="3">
    <source>
        <dbReference type="ARBA" id="ARBA00022801"/>
    </source>
</evidence>
<dbReference type="Pfam" id="PF00561">
    <property type="entry name" value="Abhydrolase_1"/>
    <property type="match status" value="1"/>
</dbReference>
<reference evidence="7 8" key="1">
    <citation type="submission" date="2020-08" db="EMBL/GenBank/DDBJ databases">
        <title>Sequencing the genomes of 1000 actinobacteria strains.</title>
        <authorList>
            <person name="Klenk H.-P."/>
        </authorList>
    </citation>
    <scope>NUCLEOTIDE SEQUENCE [LARGE SCALE GENOMIC DNA]</scope>
    <source>
        <strain evidence="7 8">DSM 21065</strain>
    </source>
</reference>
<dbReference type="InterPro" id="IPR029058">
    <property type="entry name" value="AB_hydrolase_fold"/>
</dbReference>
<dbReference type="InterPro" id="IPR051601">
    <property type="entry name" value="Serine_prot/Carboxylest_S33"/>
</dbReference>
<feature type="domain" description="Peptidase S33 tripeptidyl aminopeptidase-like C-terminal" evidence="6">
    <location>
        <begin position="434"/>
        <end position="528"/>
    </location>
</feature>
<dbReference type="GO" id="GO:0016787">
    <property type="term" value="F:hydrolase activity"/>
    <property type="evidence" value="ECO:0007669"/>
    <property type="project" value="UniProtKB-KW"/>
</dbReference>
<sequence>MTNLTDDRKRSRHDDTPRSRWMTAVLASGAVASLLFLAGCASPTDDDKAGGAGLEQFMEQDLVFGPCDPTIVSSQPPVPQIIAAAEKADCATLEVPLDYENLGGEMVEIAVSRIAASGSDRLGSVVVNPGGPGTQATTFAAWMAAVWTGGPIAEQFDIVGFDPRGVGLTSPSVNCYTGEERDAGAPLSAFGTWTEETTRAIADKCAEGSGGEQMLAHLGTRDVARDMDILRSALGDDKLTYAGLSYGSRLGTVYAEMFPDKVRALVLDGAVDPLQDTQGRQLQQSAGIQAAFDRFAEFCATQDPCPLGTDPALATAAVQGLLQPLVTEPLLAADGRELTFVSAGDGILSGLYSESLWPGIAHGLAELQAGRPDALLALRDGHHGRSATGEYANSLEATFAINCVDEERLTEKEMSDLGNKVNEAAPFIDSGTDPASLNGCADWPGKSTLGFPYATDIEGLPQVLVTSAIGDPVTPHDGGISLAETLGARLLTVDVNEHGTISSGIDCVDERVADYLINLELPEEGARCSR</sequence>
<gene>
    <name evidence="7" type="ORF">BJ997_001094</name>
</gene>
<evidence type="ECO:0000259" key="5">
    <source>
        <dbReference type="Pfam" id="PF00561"/>
    </source>
</evidence>
<dbReference type="PANTHER" id="PTHR43248">
    <property type="entry name" value="2-SUCCINYL-6-HYDROXY-2,4-CYCLOHEXADIENE-1-CARBOXYLATE SYNTHASE"/>
    <property type="match status" value="1"/>
</dbReference>
<dbReference type="AlphaFoldDB" id="A0A7W8ZUN9"/>
<comment type="caution">
    <text evidence="7">The sequence shown here is derived from an EMBL/GenBank/DDBJ whole genome shotgun (WGS) entry which is preliminary data.</text>
</comment>
<comment type="similarity">
    <text evidence="1">Belongs to the peptidase S33 family.</text>
</comment>
<accession>A0A7W8ZUN9</accession>
<keyword evidence="3" id="KW-0378">Hydrolase</keyword>
<dbReference type="Gene3D" id="3.40.50.1820">
    <property type="entry name" value="alpha/beta hydrolase"/>
    <property type="match status" value="1"/>
</dbReference>
<evidence type="ECO:0000313" key="7">
    <source>
        <dbReference type="EMBL" id="MBB5640546.1"/>
    </source>
</evidence>
<evidence type="ECO:0000256" key="4">
    <source>
        <dbReference type="SAM" id="Phobius"/>
    </source>
</evidence>